<sequence length="87" mass="10435">MIRYTGNLGCKYRGIPHDLHIIFQNMKIKIEVCHICNRKFRFNKGYRGRVNNAEYLKAHLRQYAQRSGLTKRVYHRIYKPSALIIKI</sequence>
<protein>
    <submittedName>
        <fullName evidence="1">Uncharacterized protein</fullName>
    </submittedName>
</protein>
<accession>A0A1F4X3K0</accession>
<dbReference type="Proteomes" id="UP000176815">
    <property type="component" value="Unassembled WGS sequence"/>
</dbReference>
<gene>
    <name evidence="1" type="ORF">A2619_02170</name>
</gene>
<evidence type="ECO:0000313" key="2">
    <source>
        <dbReference type="Proteomes" id="UP000176815"/>
    </source>
</evidence>
<comment type="caution">
    <text evidence="1">The sequence shown here is derived from an EMBL/GenBank/DDBJ whole genome shotgun (WGS) entry which is preliminary data.</text>
</comment>
<reference evidence="1 2" key="1">
    <citation type="journal article" date="2016" name="Nat. Commun.">
        <title>Thousands of microbial genomes shed light on interconnected biogeochemical processes in an aquifer system.</title>
        <authorList>
            <person name="Anantharaman K."/>
            <person name="Brown C.T."/>
            <person name="Hug L.A."/>
            <person name="Sharon I."/>
            <person name="Castelle C.J."/>
            <person name="Probst A.J."/>
            <person name="Thomas B.C."/>
            <person name="Singh A."/>
            <person name="Wilkins M.J."/>
            <person name="Karaoz U."/>
            <person name="Brodie E.L."/>
            <person name="Williams K.H."/>
            <person name="Hubbard S.S."/>
            <person name="Banfield J.F."/>
        </authorList>
    </citation>
    <scope>NUCLEOTIDE SEQUENCE [LARGE SCALE GENOMIC DNA]</scope>
</reference>
<dbReference type="AlphaFoldDB" id="A0A1F4X3K0"/>
<dbReference type="EMBL" id="MEWG01000050">
    <property type="protein sequence ID" value="OGC76141.1"/>
    <property type="molecule type" value="Genomic_DNA"/>
</dbReference>
<organism evidence="1 2">
    <name type="scientific">candidate division WWE3 bacterium RIFOXYD1_FULL_39_9</name>
    <dbReference type="NCBI Taxonomy" id="1802649"/>
    <lineage>
        <taxon>Bacteria</taxon>
        <taxon>Katanobacteria</taxon>
    </lineage>
</organism>
<proteinExistence type="predicted"/>
<evidence type="ECO:0000313" key="1">
    <source>
        <dbReference type="EMBL" id="OGC76141.1"/>
    </source>
</evidence>
<name>A0A1F4X3K0_UNCKA</name>